<evidence type="ECO:0000256" key="18">
    <source>
        <dbReference type="SAM" id="Phobius"/>
    </source>
</evidence>
<feature type="region of interest" description="Disordered" evidence="17">
    <location>
        <begin position="95"/>
        <end position="154"/>
    </location>
</feature>
<keyword evidence="4" id="KW-0808">Transferase</keyword>
<evidence type="ECO:0000259" key="19">
    <source>
        <dbReference type="PROSITE" id="PS50011"/>
    </source>
</evidence>
<keyword evidence="8" id="KW-0418">Kinase</keyword>
<evidence type="ECO:0000256" key="17">
    <source>
        <dbReference type="SAM" id="MobiDB-lite"/>
    </source>
</evidence>
<dbReference type="EMBL" id="LVLJ01000301">
    <property type="protein sequence ID" value="OAE34905.1"/>
    <property type="molecule type" value="Genomic_DNA"/>
</dbReference>
<dbReference type="EC" id="2.7.11.1" evidence="2"/>
<dbReference type="PROSITE" id="PS00107">
    <property type="entry name" value="PROTEIN_KINASE_ATP"/>
    <property type="match status" value="1"/>
</dbReference>
<protein>
    <recommendedName>
        <fullName evidence="2">non-specific serine/threonine protein kinase</fullName>
        <ecNumber evidence="2">2.7.11.1</ecNumber>
    </recommendedName>
</protein>
<evidence type="ECO:0000256" key="4">
    <source>
        <dbReference type="ARBA" id="ARBA00022679"/>
    </source>
</evidence>
<evidence type="ECO:0000256" key="1">
    <source>
        <dbReference type="ARBA" id="ARBA00004479"/>
    </source>
</evidence>
<evidence type="ECO:0000256" key="11">
    <source>
        <dbReference type="ARBA" id="ARBA00023136"/>
    </source>
</evidence>
<dbReference type="PANTHER" id="PTHR47973">
    <property type="entry name" value="CYSTEINE-RICH RECEPTOR-LIKE PROTEIN KINASE 3"/>
    <property type="match status" value="1"/>
</dbReference>
<evidence type="ECO:0000313" key="21">
    <source>
        <dbReference type="Proteomes" id="UP000077202"/>
    </source>
</evidence>
<keyword evidence="21" id="KW-1185">Reference proteome</keyword>
<dbReference type="Gene3D" id="1.10.510.10">
    <property type="entry name" value="Transferase(Phosphotransferase) domain 1"/>
    <property type="match status" value="1"/>
</dbReference>
<accession>A0A176WQU9</accession>
<keyword evidence="13" id="KW-0325">Glycoprotein</keyword>
<evidence type="ECO:0000256" key="9">
    <source>
        <dbReference type="ARBA" id="ARBA00022840"/>
    </source>
</evidence>
<name>A0A176WQU9_MARPO</name>
<organism evidence="20 21">
    <name type="scientific">Marchantia polymorpha subsp. ruderalis</name>
    <dbReference type="NCBI Taxonomy" id="1480154"/>
    <lineage>
        <taxon>Eukaryota</taxon>
        <taxon>Viridiplantae</taxon>
        <taxon>Streptophyta</taxon>
        <taxon>Embryophyta</taxon>
        <taxon>Marchantiophyta</taxon>
        <taxon>Marchantiopsida</taxon>
        <taxon>Marchantiidae</taxon>
        <taxon>Marchantiales</taxon>
        <taxon>Marchantiaceae</taxon>
        <taxon>Marchantia</taxon>
    </lineage>
</organism>
<feature type="region of interest" description="Disordered" evidence="17">
    <location>
        <begin position="795"/>
        <end position="860"/>
    </location>
</feature>
<comment type="catalytic activity">
    <reaction evidence="14">
        <text>L-threonyl-[protein] + ATP = O-phospho-L-threonyl-[protein] + ADP + H(+)</text>
        <dbReference type="Rhea" id="RHEA:46608"/>
        <dbReference type="Rhea" id="RHEA-COMP:11060"/>
        <dbReference type="Rhea" id="RHEA-COMP:11605"/>
        <dbReference type="ChEBI" id="CHEBI:15378"/>
        <dbReference type="ChEBI" id="CHEBI:30013"/>
        <dbReference type="ChEBI" id="CHEBI:30616"/>
        <dbReference type="ChEBI" id="CHEBI:61977"/>
        <dbReference type="ChEBI" id="CHEBI:456216"/>
        <dbReference type="EC" id="2.7.11.1"/>
    </reaction>
</comment>
<dbReference type="Gene3D" id="3.30.200.20">
    <property type="entry name" value="Phosphorylase Kinase, domain 1"/>
    <property type="match status" value="1"/>
</dbReference>
<comment type="caution">
    <text evidence="20">The sequence shown here is derived from an EMBL/GenBank/DDBJ whole genome shotgun (WGS) entry which is preliminary data.</text>
</comment>
<feature type="compositionally biased region" description="Polar residues" evidence="17">
    <location>
        <begin position="831"/>
        <end position="840"/>
    </location>
</feature>
<keyword evidence="12" id="KW-0675">Receptor</keyword>
<dbReference type="InterPro" id="IPR052059">
    <property type="entry name" value="CR_Ser/Thr_kinase"/>
</dbReference>
<feature type="compositionally biased region" description="Low complexity" evidence="17">
    <location>
        <begin position="112"/>
        <end position="132"/>
    </location>
</feature>
<feature type="compositionally biased region" description="Low complexity" evidence="17">
    <location>
        <begin position="795"/>
        <end position="809"/>
    </location>
</feature>
<dbReference type="InterPro" id="IPR008271">
    <property type="entry name" value="Ser/Thr_kinase_AS"/>
</dbReference>
<dbReference type="PROSITE" id="PS50011">
    <property type="entry name" value="PROTEIN_KINASE_DOM"/>
    <property type="match status" value="1"/>
</dbReference>
<dbReference type="CDD" id="cd14066">
    <property type="entry name" value="STKc_IRAK"/>
    <property type="match status" value="1"/>
</dbReference>
<dbReference type="InterPro" id="IPR043891">
    <property type="entry name" value="SPARK"/>
</dbReference>
<feature type="compositionally biased region" description="Low complexity" evidence="17">
    <location>
        <begin position="841"/>
        <end position="860"/>
    </location>
</feature>
<dbReference type="Pfam" id="PF00069">
    <property type="entry name" value="Pkinase"/>
    <property type="match status" value="1"/>
</dbReference>
<evidence type="ECO:0000256" key="15">
    <source>
        <dbReference type="ARBA" id="ARBA00048679"/>
    </source>
</evidence>
<dbReference type="PROSITE" id="PS00108">
    <property type="entry name" value="PROTEIN_KINASE_ST"/>
    <property type="match status" value="1"/>
</dbReference>
<evidence type="ECO:0000256" key="12">
    <source>
        <dbReference type="ARBA" id="ARBA00023170"/>
    </source>
</evidence>
<dbReference type="SUPFAM" id="SSF56112">
    <property type="entry name" value="Protein kinase-like (PK-like)"/>
    <property type="match status" value="1"/>
</dbReference>
<comment type="catalytic activity">
    <reaction evidence="15">
        <text>L-seryl-[protein] + ATP = O-phospho-L-seryl-[protein] + ADP + H(+)</text>
        <dbReference type="Rhea" id="RHEA:17989"/>
        <dbReference type="Rhea" id="RHEA-COMP:9863"/>
        <dbReference type="Rhea" id="RHEA-COMP:11604"/>
        <dbReference type="ChEBI" id="CHEBI:15378"/>
        <dbReference type="ChEBI" id="CHEBI:29999"/>
        <dbReference type="ChEBI" id="CHEBI:30616"/>
        <dbReference type="ChEBI" id="CHEBI:83421"/>
        <dbReference type="ChEBI" id="CHEBI:456216"/>
        <dbReference type="EC" id="2.7.11.1"/>
    </reaction>
</comment>
<dbReference type="InterPro" id="IPR017441">
    <property type="entry name" value="Protein_kinase_ATP_BS"/>
</dbReference>
<dbReference type="GO" id="GO:0016020">
    <property type="term" value="C:membrane"/>
    <property type="evidence" value="ECO:0007669"/>
    <property type="project" value="UniProtKB-SubCell"/>
</dbReference>
<dbReference type="GO" id="GO:0004674">
    <property type="term" value="F:protein serine/threonine kinase activity"/>
    <property type="evidence" value="ECO:0007669"/>
    <property type="project" value="UniProtKB-KW"/>
</dbReference>
<keyword evidence="7 16" id="KW-0547">Nucleotide-binding</keyword>
<evidence type="ECO:0000313" key="20">
    <source>
        <dbReference type="EMBL" id="OAE34905.1"/>
    </source>
</evidence>
<dbReference type="FunFam" id="1.10.510.10:FF:000287">
    <property type="entry name" value="probable LRR receptor-like serine/threonine-protein kinase RKF3"/>
    <property type="match status" value="1"/>
</dbReference>
<evidence type="ECO:0000256" key="6">
    <source>
        <dbReference type="ARBA" id="ARBA00022729"/>
    </source>
</evidence>
<feature type="binding site" evidence="16">
    <location>
        <position position="514"/>
    </location>
    <ligand>
        <name>ATP</name>
        <dbReference type="ChEBI" id="CHEBI:30616"/>
    </ligand>
</feature>
<dbReference type="GO" id="GO:0005524">
    <property type="term" value="F:ATP binding"/>
    <property type="evidence" value="ECO:0007669"/>
    <property type="project" value="UniProtKB-UniRule"/>
</dbReference>
<dbReference type="AlphaFoldDB" id="A0A176WQU9"/>
<dbReference type="Proteomes" id="UP000077202">
    <property type="component" value="Unassembled WGS sequence"/>
</dbReference>
<sequence length="860" mass="92988">MLDPCQTCADKAGARIDPFASDSELQQDHYALPGTLLPKEVGHFGTTELSVQHVSQSVGRQQTNNINALNCGWGWGWVTLGYLLRRAVGGRGDFTSSRVSRLSADGHRSGPTQANQTQAQAQAPRLPQAEEASISSHLCSKHKHKEKFTPHTRRGHGVAWHSIKRLTPSMGWSPKVKSEPGIMGLGGWSVRVVLLLVVLAQGMSQVTGQSPPSSSGAIECPLNFTVLDLYPYVADNVKRVNAEDIQCTAARAGLEMVLAVYLRETGYFLPPSGSADPCYAAYEVQLVKQGLPSTFNLSQICPVQQFHLDRTDDICQGVQNVSDWNAVVPVAQLTDVNASCAGSLENTANCGVCSTAQTRMASAVQSVRITNNTMGCQNFTKAFVAGVVNIPGPLDPGTALCILYISPPGDGGSNAHLAYIALGVGAILLLSLIGAAIMLWRYRRRQQEKKAARQRRNMELMEKTTKPNSTVFMYSLEDLKKATGNFSNENLLGTGGYGNVYKGTLADGEVVAIKRFKNCSPAGDRDFVHEAEIISSVRHKHLVAIRGCCVDGGGVLDGHQRLIVFDYMPNGSLQDHLFPKRGGPILDWALRTRIAIGTAKGLAYLHYDALPSIIHRDIKPSNILLDSEFNARLADFGLAKYSPEGVSHLTTKVAGTYGYVAPEYALYGQLTDKSDVYSFGMVLLELVTGRRALVTTSDDHPPILLSDYVWPFVKQGNWKSVIDPNVTDVVADEVMERFILTGLLCAHPQVYYRPSIDQALKMLESDVAVPEIPDRPLPLTSNMAEIEAALGHSAGSSYSSGSMSRRSLLVPPPKSPKSYQSLAEDEPSACELSTQPMTENVSSPSKSPAQSSSAVASKTS</sequence>
<evidence type="ECO:0000256" key="7">
    <source>
        <dbReference type="ARBA" id="ARBA00022741"/>
    </source>
</evidence>
<evidence type="ECO:0000256" key="3">
    <source>
        <dbReference type="ARBA" id="ARBA00022527"/>
    </source>
</evidence>
<dbReference type="SMART" id="SM00220">
    <property type="entry name" value="S_TKc"/>
    <property type="match status" value="1"/>
</dbReference>
<evidence type="ECO:0000256" key="5">
    <source>
        <dbReference type="ARBA" id="ARBA00022692"/>
    </source>
</evidence>
<dbReference type="InterPro" id="IPR011009">
    <property type="entry name" value="Kinase-like_dom_sf"/>
</dbReference>
<keyword evidence="9 16" id="KW-0067">ATP-binding</keyword>
<evidence type="ECO:0000256" key="13">
    <source>
        <dbReference type="ARBA" id="ARBA00023180"/>
    </source>
</evidence>
<gene>
    <name evidence="20" type="ORF">AXG93_400s1000</name>
</gene>
<dbReference type="InterPro" id="IPR000719">
    <property type="entry name" value="Prot_kinase_dom"/>
</dbReference>
<evidence type="ECO:0000256" key="10">
    <source>
        <dbReference type="ARBA" id="ARBA00022989"/>
    </source>
</evidence>
<keyword evidence="5 18" id="KW-0812">Transmembrane</keyword>
<evidence type="ECO:0000256" key="14">
    <source>
        <dbReference type="ARBA" id="ARBA00047899"/>
    </source>
</evidence>
<keyword evidence="11 18" id="KW-0472">Membrane</keyword>
<feature type="compositionally biased region" description="Basic residues" evidence="17">
    <location>
        <begin position="139"/>
        <end position="154"/>
    </location>
</feature>
<feature type="domain" description="Protein kinase" evidence="19">
    <location>
        <begin position="486"/>
        <end position="750"/>
    </location>
</feature>
<evidence type="ECO:0000256" key="8">
    <source>
        <dbReference type="ARBA" id="ARBA00022777"/>
    </source>
</evidence>
<keyword evidence="3" id="KW-0723">Serine/threonine-protein kinase</keyword>
<evidence type="ECO:0000256" key="16">
    <source>
        <dbReference type="PROSITE-ProRule" id="PRU10141"/>
    </source>
</evidence>
<comment type="subcellular location">
    <subcellularLocation>
        <location evidence="1">Membrane</location>
        <topology evidence="1">Single-pass type I membrane protein</topology>
    </subcellularLocation>
</comment>
<keyword evidence="6" id="KW-0732">Signal</keyword>
<feature type="transmembrane region" description="Helical" evidence="18">
    <location>
        <begin position="417"/>
        <end position="440"/>
    </location>
</feature>
<keyword evidence="10 18" id="KW-1133">Transmembrane helix</keyword>
<dbReference type="CDD" id="cd12087">
    <property type="entry name" value="TM_EGFR-like"/>
    <property type="match status" value="1"/>
</dbReference>
<dbReference type="Pfam" id="PF19160">
    <property type="entry name" value="SPARK"/>
    <property type="match status" value="1"/>
</dbReference>
<proteinExistence type="predicted"/>
<evidence type="ECO:0000256" key="2">
    <source>
        <dbReference type="ARBA" id="ARBA00012513"/>
    </source>
</evidence>
<reference evidence="20" key="1">
    <citation type="submission" date="2016-03" db="EMBL/GenBank/DDBJ databases">
        <title>Mechanisms controlling the formation of the plant cell surface in tip-growing cells are functionally conserved among land plants.</title>
        <authorList>
            <person name="Honkanen S."/>
            <person name="Jones V.A."/>
            <person name="Morieri G."/>
            <person name="Champion C."/>
            <person name="Hetherington A.J."/>
            <person name="Kelly S."/>
            <person name="Saint-Marcoux D."/>
            <person name="Proust H."/>
            <person name="Prescott H."/>
            <person name="Dolan L."/>
        </authorList>
    </citation>
    <scope>NUCLEOTIDE SEQUENCE [LARGE SCALE GENOMIC DNA]</scope>
    <source>
        <tissue evidence="20">Whole gametophyte</tissue>
    </source>
</reference>